<feature type="disulfide bond" evidence="2">
    <location>
        <begin position="111"/>
        <end position="121"/>
    </location>
</feature>
<dbReference type="SUPFAM" id="SSF56487">
    <property type="entry name" value="SRCR-like"/>
    <property type="match status" value="1"/>
</dbReference>
<comment type="caution">
    <text evidence="6">The sequence shown here is derived from an EMBL/GenBank/DDBJ whole genome shotgun (WGS) entry which is preliminary data.</text>
</comment>
<proteinExistence type="predicted"/>
<evidence type="ECO:0000256" key="2">
    <source>
        <dbReference type="PROSITE-ProRule" id="PRU00196"/>
    </source>
</evidence>
<dbReference type="InterPro" id="IPR036772">
    <property type="entry name" value="SRCR-like_dom_sf"/>
</dbReference>
<dbReference type="Pfam" id="PF00530">
    <property type="entry name" value="SRCR"/>
    <property type="match status" value="1"/>
</dbReference>
<organism evidence="6 7">
    <name type="scientific">Holothuria leucospilota</name>
    <name type="common">Black long sea cucumber</name>
    <name type="synonym">Mertensiothuria leucospilota</name>
    <dbReference type="NCBI Taxonomy" id="206669"/>
    <lineage>
        <taxon>Eukaryota</taxon>
        <taxon>Metazoa</taxon>
        <taxon>Echinodermata</taxon>
        <taxon>Eleutherozoa</taxon>
        <taxon>Echinozoa</taxon>
        <taxon>Holothuroidea</taxon>
        <taxon>Aspidochirotacea</taxon>
        <taxon>Aspidochirotida</taxon>
        <taxon>Holothuriidae</taxon>
        <taxon>Holothuria</taxon>
    </lineage>
</organism>
<keyword evidence="4" id="KW-0732">Signal</keyword>
<dbReference type="SMART" id="SM00202">
    <property type="entry name" value="SR"/>
    <property type="match status" value="1"/>
</dbReference>
<dbReference type="GO" id="GO:0016020">
    <property type="term" value="C:membrane"/>
    <property type="evidence" value="ECO:0007669"/>
    <property type="project" value="InterPro"/>
</dbReference>
<evidence type="ECO:0000256" key="4">
    <source>
        <dbReference type="SAM" id="SignalP"/>
    </source>
</evidence>
<keyword evidence="3" id="KW-0472">Membrane</keyword>
<feature type="chain" id="PRO_5040461909" description="SRCR domain-containing protein" evidence="4">
    <location>
        <begin position="24"/>
        <end position="213"/>
    </location>
</feature>
<keyword evidence="7" id="KW-1185">Reference proteome</keyword>
<feature type="signal peptide" evidence="4">
    <location>
        <begin position="1"/>
        <end position="23"/>
    </location>
</feature>
<comment type="caution">
    <text evidence="2">Lacks conserved residue(s) required for the propagation of feature annotation.</text>
</comment>
<feature type="domain" description="SRCR" evidence="5">
    <location>
        <begin position="43"/>
        <end position="151"/>
    </location>
</feature>
<keyword evidence="1 2" id="KW-1015">Disulfide bond</keyword>
<dbReference type="AlphaFoldDB" id="A0A9Q1BV69"/>
<sequence length="213" mass="23773">MDLSTSQLFHSVCLLLLLSCVEGENEEGCKFVDEENNDGEGYFRLFPGKPQGRVEVRCGVNKDWGTISYKGTRNTEIVATLVCRKLGYGDGSPLQPSDELGGYGPVWNVNCDEQHKYIENCSFTQTDKETDDYGPTYPYWDHNNDLHVKCGARPILDDGNSLPENTLMFILVDVATFVVLLVPIIVSGFVMYQLLIRKFKSVLNAKLASSATQ</sequence>
<evidence type="ECO:0000259" key="5">
    <source>
        <dbReference type="PROSITE" id="PS50287"/>
    </source>
</evidence>
<keyword evidence="3" id="KW-1133">Transmembrane helix</keyword>
<dbReference type="InterPro" id="IPR001190">
    <property type="entry name" value="SRCR"/>
</dbReference>
<evidence type="ECO:0000313" key="7">
    <source>
        <dbReference type="Proteomes" id="UP001152320"/>
    </source>
</evidence>
<dbReference type="Proteomes" id="UP001152320">
    <property type="component" value="Chromosome 11"/>
</dbReference>
<dbReference type="EMBL" id="JAIZAY010000011">
    <property type="protein sequence ID" value="KAJ8033184.1"/>
    <property type="molecule type" value="Genomic_DNA"/>
</dbReference>
<evidence type="ECO:0000256" key="1">
    <source>
        <dbReference type="ARBA" id="ARBA00023157"/>
    </source>
</evidence>
<keyword evidence="3" id="KW-0812">Transmembrane</keyword>
<feature type="transmembrane region" description="Helical" evidence="3">
    <location>
        <begin position="167"/>
        <end position="192"/>
    </location>
</feature>
<gene>
    <name evidence="6" type="ORF">HOLleu_23342</name>
</gene>
<name>A0A9Q1BV69_HOLLE</name>
<dbReference type="PROSITE" id="PS50287">
    <property type="entry name" value="SRCR_2"/>
    <property type="match status" value="1"/>
</dbReference>
<accession>A0A9Q1BV69</accession>
<protein>
    <recommendedName>
        <fullName evidence="5">SRCR domain-containing protein</fullName>
    </recommendedName>
</protein>
<evidence type="ECO:0000256" key="3">
    <source>
        <dbReference type="SAM" id="Phobius"/>
    </source>
</evidence>
<reference evidence="6" key="1">
    <citation type="submission" date="2021-10" db="EMBL/GenBank/DDBJ databases">
        <title>Tropical sea cucumber genome reveals ecological adaptation and Cuvierian tubules defense mechanism.</title>
        <authorList>
            <person name="Chen T."/>
        </authorList>
    </citation>
    <scope>NUCLEOTIDE SEQUENCE</scope>
    <source>
        <strain evidence="6">Nanhai2018</strain>
        <tissue evidence="6">Muscle</tissue>
    </source>
</reference>
<evidence type="ECO:0000313" key="6">
    <source>
        <dbReference type="EMBL" id="KAJ8033184.1"/>
    </source>
</evidence>
<dbReference type="Gene3D" id="3.10.250.10">
    <property type="entry name" value="SRCR-like domain"/>
    <property type="match status" value="1"/>
</dbReference>